<dbReference type="Gene3D" id="2.60.40.10">
    <property type="entry name" value="Immunoglobulins"/>
    <property type="match status" value="2"/>
</dbReference>
<keyword evidence="7" id="KW-1185">Reference proteome</keyword>
<evidence type="ECO:0000256" key="1">
    <source>
        <dbReference type="ARBA" id="ARBA00022729"/>
    </source>
</evidence>
<reference evidence="6" key="1">
    <citation type="submission" date="2025-08" db="UniProtKB">
        <authorList>
            <consortium name="Ensembl"/>
        </authorList>
    </citation>
    <scope>IDENTIFICATION</scope>
</reference>
<dbReference type="InterPro" id="IPR003598">
    <property type="entry name" value="Ig_sub2"/>
</dbReference>
<dbReference type="InterPro" id="IPR052598">
    <property type="entry name" value="IgSF_CEA-related"/>
</dbReference>
<dbReference type="Pfam" id="PF13927">
    <property type="entry name" value="Ig_3"/>
    <property type="match status" value="1"/>
</dbReference>
<dbReference type="PANTHER" id="PTHR44337:SF20">
    <property type="entry name" value="CARCINOEMBRYONIC ANTIGEN-RELATED CELL ADHESION MOLECULE 5-RELATED"/>
    <property type="match status" value="1"/>
</dbReference>
<dbReference type="Proteomes" id="UP000694408">
    <property type="component" value="Unplaced"/>
</dbReference>
<evidence type="ECO:0000259" key="5">
    <source>
        <dbReference type="PROSITE" id="PS50835"/>
    </source>
</evidence>
<dbReference type="PROSITE" id="PS50835">
    <property type="entry name" value="IG_LIKE"/>
    <property type="match status" value="1"/>
</dbReference>
<dbReference type="SMART" id="SM00408">
    <property type="entry name" value="IGc2"/>
    <property type="match status" value="1"/>
</dbReference>
<name>A0A8C5JJ12_JUNHY</name>
<accession>A0A8C5JJ12</accession>
<evidence type="ECO:0000256" key="4">
    <source>
        <dbReference type="ARBA" id="ARBA00023319"/>
    </source>
</evidence>
<dbReference type="InterPro" id="IPR003599">
    <property type="entry name" value="Ig_sub"/>
</dbReference>
<proteinExistence type="predicted"/>
<dbReference type="InterPro" id="IPR013783">
    <property type="entry name" value="Ig-like_fold"/>
</dbReference>
<keyword evidence="3" id="KW-0325">Glycoprotein</keyword>
<evidence type="ECO:0000313" key="7">
    <source>
        <dbReference type="Proteomes" id="UP000694408"/>
    </source>
</evidence>
<evidence type="ECO:0000256" key="3">
    <source>
        <dbReference type="ARBA" id="ARBA00023180"/>
    </source>
</evidence>
<keyword evidence="1" id="KW-0732">Signal</keyword>
<dbReference type="InterPro" id="IPR036179">
    <property type="entry name" value="Ig-like_dom_sf"/>
</dbReference>
<dbReference type="InterPro" id="IPR007110">
    <property type="entry name" value="Ig-like_dom"/>
</dbReference>
<dbReference type="SUPFAM" id="SSF48726">
    <property type="entry name" value="Immunoglobulin"/>
    <property type="match status" value="1"/>
</dbReference>
<protein>
    <recommendedName>
        <fullName evidence="5">Ig-like domain-containing protein</fullName>
    </recommendedName>
</protein>
<keyword evidence="4" id="KW-0393">Immunoglobulin domain</keyword>
<keyword evidence="2" id="KW-1015">Disulfide bond</keyword>
<reference evidence="6" key="2">
    <citation type="submission" date="2025-09" db="UniProtKB">
        <authorList>
            <consortium name="Ensembl"/>
        </authorList>
    </citation>
    <scope>IDENTIFICATION</scope>
</reference>
<dbReference type="Ensembl" id="ENSJHYT00000021961.1">
    <property type="protein sequence ID" value="ENSJHYP00000018181.1"/>
    <property type="gene ID" value="ENSJHYG00000013864.1"/>
</dbReference>
<evidence type="ECO:0000313" key="6">
    <source>
        <dbReference type="Ensembl" id="ENSJHYP00000018181.1"/>
    </source>
</evidence>
<dbReference type="AlphaFoldDB" id="A0A8C5JJ12"/>
<dbReference type="SMART" id="SM00409">
    <property type="entry name" value="IG"/>
    <property type="match status" value="1"/>
</dbReference>
<organism evidence="6 7">
    <name type="scientific">Junco hyemalis</name>
    <name type="common">Dark-eyed junco</name>
    <dbReference type="NCBI Taxonomy" id="40217"/>
    <lineage>
        <taxon>Eukaryota</taxon>
        <taxon>Metazoa</taxon>
        <taxon>Chordata</taxon>
        <taxon>Craniata</taxon>
        <taxon>Vertebrata</taxon>
        <taxon>Euteleostomi</taxon>
        <taxon>Archelosauria</taxon>
        <taxon>Archosauria</taxon>
        <taxon>Dinosauria</taxon>
        <taxon>Saurischia</taxon>
        <taxon>Theropoda</taxon>
        <taxon>Coelurosauria</taxon>
        <taxon>Aves</taxon>
        <taxon>Neognathae</taxon>
        <taxon>Neoaves</taxon>
        <taxon>Telluraves</taxon>
        <taxon>Australaves</taxon>
        <taxon>Passeriformes</taxon>
        <taxon>Passerellidae</taxon>
        <taxon>Junco</taxon>
    </lineage>
</organism>
<dbReference type="PANTHER" id="PTHR44337">
    <property type="entry name" value="CARCINOEMBRYONIC ANTIGEN-RELATED CELL ADHESION MOLECULE 8"/>
    <property type="match status" value="1"/>
</dbReference>
<feature type="domain" description="Ig-like" evidence="5">
    <location>
        <begin position="132"/>
        <end position="210"/>
    </location>
</feature>
<evidence type="ECO:0000256" key="2">
    <source>
        <dbReference type="ARBA" id="ARBA00023157"/>
    </source>
</evidence>
<sequence>MSWGPRGCGVTPVSLAARTLAPCYSADLRPAAGSLVSAVGCTVLLTAPALRGSRAVAWEYRAGSEEGVILTYGFRHPPNVSRLFENRATFNESNLSLQVVLQPGDSRLYRLRAQEEATAWFHLRVVEPLSPPQIVGNSLVKEGANTKLVCRVVHGTADAYWWKKNGQPLVESERIQFVENTTLVILRVSISDSGYYTCVVSNAVSQNETSLLLKVHRECIPSPAREKPGGQPQKRDSVSLPVLSRQVCWEAVSRLHLLWCRGSVLSPLQTLHTWCCLWS</sequence>